<dbReference type="OrthoDB" id="7042322at2759"/>
<evidence type="ECO:0000313" key="8">
    <source>
        <dbReference type="EMBL" id="KAF2246844.1"/>
    </source>
</evidence>
<dbReference type="GO" id="GO:0006520">
    <property type="term" value="P:amino acid metabolic process"/>
    <property type="evidence" value="ECO:0007669"/>
    <property type="project" value="TreeGrafter"/>
</dbReference>
<evidence type="ECO:0000256" key="2">
    <source>
        <dbReference type="ARBA" id="ARBA00007441"/>
    </source>
</evidence>
<feature type="transmembrane region" description="Helical" evidence="6">
    <location>
        <begin position="663"/>
        <end position="681"/>
    </location>
</feature>
<keyword evidence="9" id="KW-1185">Reference proteome</keyword>
<name>A0A6A6I8G0_9PLEO</name>
<dbReference type="GO" id="GO:0008483">
    <property type="term" value="F:transaminase activity"/>
    <property type="evidence" value="ECO:0007669"/>
    <property type="project" value="UniProtKB-KW"/>
</dbReference>
<feature type="transmembrane region" description="Helical" evidence="6">
    <location>
        <begin position="693"/>
        <end position="715"/>
    </location>
</feature>
<keyword evidence="4 8" id="KW-0808">Transferase</keyword>
<dbReference type="GeneID" id="54584435"/>
<sequence length="776" mass="86967">MKATFSKRGWSTMEGIIPKIKEAVAERSKKQNNNIDLSTAENWLMRPELVVICKDAIEKNLTSRHLSYSRGFSGDPDLLHAYSTFLNDHFKPFKLVEPAHLATGPGAMACVDTLLYNICDPGDGVLTPGPYWNGYDFGFKVRSSVTPVLVPLPSLEANFTNELLLALEDTYESATIPIKALILTNPHNPLAVCYSTETLESCLKFCKKRNLHFISDEIYALSVFANPEIKEPRPFVSVLSIDLDHIGADPSRVHMVWSMSKDFGQSGFRMGVTVSQSNPEMTVGLALAANTQISSLSTICVIRLLSSPELPLLIEMNSKRLGVAYRTLTAFFKDRGIPYFPANAGLCVFARLTDAETWEGEAEMVNRIKDAGVLVSGGRAYHGPEHEKGWARVLFAVEPEVLRDAVRRLENPDASIVPHILLWLCQLTALAAPPFNGRRSIFSTLIITLAIYCNLHPHFTNNFDLAQLFSLAWSFYTATLAKLVFSGIEGPEERFWRVDGPAREARTYTGFGWKKFRWAAVLMFNQRGIRWNHHVKNVQPPSRSRRTRFLIAQLAKSLVCACMADFLYQVHQRVNFTPPGGQVGEMDSRVLTLRHPDRRWSLLKTFSFGGLPYFMLSMQFAQGAFLAVLLGLSEPEMLTSYTDTFANLLGIPRGCNISSYTKLYLAFLISGSFHALGQLHLPRPANISASECSLGFLLFFIWQAIAITAEDFVIWVWRNRMKRLNHLVGYAWVLLSMWFSLPLVGDTVLKLRVGTGSFLPFSPTKSLVEQFVSIPP</sequence>
<dbReference type="CDD" id="cd00609">
    <property type="entry name" value="AAT_like"/>
    <property type="match status" value="1"/>
</dbReference>
<dbReference type="GO" id="GO:0030170">
    <property type="term" value="F:pyridoxal phosphate binding"/>
    <property type="evidence" value="ECO:0007669"/>
    <property type="project" value="InterPro"/>
</dbReference>
<keyword evidence="6" id="KW-1133">Transmembrane helix</keyword>
<dbReference type="Gene3D" id="3.40.640.10">
    <property type="entry name" value="Type I PLP-dependent aspartate aminotransferase-like (Major domain)"/>
    <property type="match status" value="1"/>
</dbReference>
<feature type="transmembrane region" description="Helical" evidence="6">
    <location>
        <begin position="727"/>
        <end position="745"/>
    </location>
</feature>
<dbReference type="InterPro" id="IPR015421">
    <property type="entry name" value="PyrdxlP-dep_Trfase_major"/>
</dbReference>
<keyword evidence="3 8" id="KW-0032">Aminotransferase</keyword>
<comment type="cofactor">
    <cofactor evidence="1">
        <name>pyridoxal 5'-phosphate</name>
        <dbReference type="ChEBI" id="CHEBI:597326"/>
    </cofactor>
</comment>
<dbReference type="SUPFAM" id="SSF53383">
    <property type="entry name" value="PLP-dependent transferases"/>
    <property type="match status" value="1"/>
</dbReference>
<dbReference type="Gene3D" id="3.90.1150.10">
    <property type="entry name" value="Aspartate Aminotransferase, domain 1"/>
    <property type="match status" value="1"/>
</dbReference>
<evidence type="ECO:0000256" key="6">
    <source>
        <dbReference type="SAM" id="Phobius"/>
    </source>
</evidence>
<dbReference type="PANTHER" id="PTHR43795:SF32">
    <property type="entry name" value="AMINOTRANSFERASE GLII-RELATED"/>
    <property type="match status" value="1"/>
</dbReference>
<dbReference type="PRINTS" id="PR00753">
    <property type="entry name" value="ACCSYNTHASE"/>
</dbReference>
<evidence type="ECO:0000256" key="5">
    <source>
        <dbReference type="ARBA" id="ARBA00022898"/>
    </source>
</evidence>
<comment type="similarity">
    <text evidence="2">Belongs to the class-I pyridoxal-phosphate-dependent aminotransferase family.</text>
</comment>
<proteinExistence type="inferred from homology"/>
<evidence type="ECO:0000259" key="7">
    <source>
        <dbReference type="Pfam" id="PF00155"/>
    </source>
</evidence>
<dbReference type="RefSeq" id="XP_033681848.1">
    <property type="nucleotide sequence ID" value="XM_033831105.1"/>
</dbReference>
<evidence type="ECO:0000256" key="4">
    <source>
        <dbReference type="ARBA" id="ARBA00022679"/>
    </source>
</evidence>
<evidence type="ECO:0000256" key="1">
    <source>
        <dbReference type="ARBA" id="ARBA00001933"/>
    </source>
</evidence>
<keyword evidence="6" id="KW-0812">Transmembrane</keyword>
<accession>A0A6A6I8G0</accession>
<evidence type="ECO:0000313" key="9">
    <source>
        <dbReference type="Proteomes" id="UP000800094"/>
    </source>
</evidence>
<organism evidence="8 9">
    <name type="scientific">Trematosphaeria pertusa</name>
    <dbReference type="NCBI Taxonomy" id="390896"/>
    <lineage>
        <taxon>Eukaryota</taxon>
        <taxon>Fungi</taxon>
        <taxon>Dikarya</taxon>
        <taxon>Ascomycota</taxon>
        <taxon>Pezizomycotina</taxon>
        <taxon>Dothideomycetes</taxon>
        <taxon>Pleosporomycetidae</taxon>
        <taxon>Pleosporales</taxon>
        <taxon>Massarineae</taxon>
        <taxon>Trematosphaeriaceae</taxon>
        <taxon>Trematosphaeria</taxon>
    </lineage>
</organism>
<dbReference type="InterPro" id="IPR050478">
    <property type="entry name" value="Ethylene_sulfur-biosynth"/>
</dbReference>
<evidence type="ECO:0000256" key="3">
    <source>
        <dbReference type="ARBA" id="ARBA00022576"/>
    </source>
</evidence>
<dbReference type="InterPro" id="IPR015422">
    <property type="entry name" value="PyrdxlP-dep_Trfase_small"/>
</dbReference>
<dbReference type="InterPro" id="IPR015424">
    <property type="entry name" value="PyrdxlP-dep_Trfase"/>
</dbReference>
<protein>
    <submittedName>
        <fullName evidence="8">Aminotransferase GliI</fullName>
    </submittedName>
</protein>
<dbReference type="EMBL" id="ML987198">
    <property type="protein sequence ID" value="KAF2246844.1"/>
    <property type="molecule type" value="Genomic_DNA"/>
</dbReference>
<keyword evidence="5" id="KW-0663">Pyridoxal phosphate</keyword>
<dbReference type="Proteomes" id="UP000800094">
    <property type="component" value="Unassembled WGS sequence"/>
</dbReference>
<dbReference type="AlphaFoldDB" id="A0A6A6I8G0"/>
<feature type="domain" description="Aminotransferase class I/classII large" evidence="7">
    <location>
        <begin position="52"/>
        <end position="409"/>
    </location>
</feature>
<dbReference type="InterPro" id="IPR004839">
    <property type="entry name" value="Aminotransferase_I/II_large"/>
</dbReference>
<reference evidence="8" key="1">
    <citation type="journal article" date="2020" name="Stud. Mycol.">
        <title>101 Dothideomycetes genomes: a test case for predicting lifestyles and emergence of pathogens.</title>
        <authorList>
            <person name="Haridas S."/>
            <person name="Albert R."/>
            <person name="Binder M."/>
            <person name="Bloem J."/>
            <person name="Labutti K."/>
            <person name="Salamov A."/>
            <person name="Andreopoulos B."/>
            <person name="Baker S."/>
            <person name="Barry K."/>
            <person name="Bills G."/>
            <person name="Bluhm B."/>
            <person name="Cannon C."/>
            <person name="Castanera R."/>
            <person name="Culley D."/>
            <person name="Daum C."/>
            <person name="Ezra D."/>
            <person name="Gonzalez J."/>
            <person name="Henrissat B."/>
            <person name="Kuo A."/>
            <person name="Liang C."/>
            <person name="Lipzen A."/>
            <person name="Lutzoni F."/>
            <person name="Magnuson J."/>
            <person name="Mondo S."/>
            <person name="Nolan M."/>
            <person name="Ohm R."/>
            <person name="Pangilinan J."/>
            <person name="Park H.-J."/>
            <person name="Ramirez L."/>
            <person name="Alfaro M."/>
            <person name="Sun H."/>
            <person name="Tritt A."/>
            <person name="Yoshinaga Y."/>
            <person name="Zwiers L.-H."/>
            <person name="Turgeon B."/>
            <person name="Goodwin S."/>
            <person name="Spatafora J."/>
            <person name="Crous P."/>
            <person name="Grigoriev I."/>
        </authorList>
    </citation>
    <scope>NUCLEOTIDE SEQUENCE</scope>
    <source>
        <strain evidence="8">CBS 122368</strain>
    </source>
</reference>
<dbReference type="PANTHER" id="PTHR43795">
    <property type="entry name" value="BIFUNCTIONAL ASPARTATE AMINOTRANSFERASE AND GLUTAMATE/ASPARTATE-PREPHENATE AMINOTRANSFERASE-RELATED"/>
    <property type="match status" value="1"/>
</dbReference>
<feature type="transmembrane region" description="Helical" evidence="6">
    <location>
        <begin position="611"/>
        <end position="632"/>
    </location>
</feature>
<gene>
    <name evidence="8" type="ORF">BU26DRAFT_532508</name>
</gene>
<keyword evidence="6" id="KW-0472">Membrane</keyword>
<dbReference type="Pfam" id="PF00155">
    <property type="entry name" value="Aminotran_1_2"/>
    <property type="match status" value="1"/>
</dbReference>